<feature type="region of interest" description="Disordered" evidence="1">
    <location>
        <begin position="53"/>
        <end position="75"/>
    </location>
</feature>
<feature type="compositionally biased region" description="Basic residues" evidence="1">
    <location>
        <begin position="55"/>
        <end position="66"/>
    </location>
</feature>
<accession>A0AAD4CKK1</accession>
<gene>
    <name evidence="2" type="ORF">FE257_010292</name>
</gene>
<organism evidence="2 3">
    <name type="scientific">Aspergillus nanangensis</name>
    <dbReference type="NCBI Taxonomy" id="2582783"/>
    <lineage>
        <taxon>Eukaryota</taxon>
        <taxon>Fungi</taxon>
        <taxon>Dikarya</taxon>
        <taxon>Ascomycota</taxon>
        <taxon>Pezizomycotina</taxon>
        <taxon>Eurotiomycetes</taxon>
        <taxon>Eurotiomycetidae</taxon>
        <taxon>Eurotiales</taxon>
        <taxon>Aspergillaceae</taxon>
        <taxon>Aspergillus</taxon>
        <taxon>Aspergillus subgen. Circumdati</taxon>
    </lineage>
</organism>
<proteinExistence type="predicted"/>
<comment type="caution">
    <text evidence="2">The sequence shown here is derived from an EMBL/GenBank/DDBJ whole genome shotgun (WGS) entry which is preliminary data.</text>
</comment>
<evidence type="ECO:0000313" key="2">
    <source>
        <dbReference type="EMBL" id="KAF9887297.1"/>
    </source>
</evidence>
<reference evidence="2" key="2">
    <citation type="submission" date="2020-02" db="EMBL/GenBank/DDBJ databases">
        <authorList>
            <person name="Gilchrist C.L.M."/>
            <person name="Chooi Y.-H."/>
        </authorList>
    </citation>
    <scope>NUCLEOTIDE SEQUENCE</scope>
    <source>
        <strain evidence="2">MST-FP2251</strain>
    </source>
</reference>
<reference evidence="2" key="1">
    <citation type="journal article" date="2019" name="Beilstein J. Org. Chem.">
        <title>Nanangenines: drimane sesquiterpenoids as the dominant metabolite cohort of a novel Australian fungus, Aspergillus nanangensis.</title>
        <authorList>
            <person name="Lacey H.J."/>
            <person name="Gilchrist C.L.M."/>
            <person name="Crombie A."/>
            <person name="Kalaitzis J.A."/>
            <person name="Vuong D."/>
            <person name="Rutledge P.J."/>
            <person name="Turner P."/>
            <person name="Pitt J.I."/>
            <person name="Lacey E."/>
            <person name="Chooi Y.H."/>
            <person name="Piggott A.M."/>
        </authorList>
    </citation>
    <scope>NUCLEOTIDE SEQUENCE</scope>
    <source>
        <strain evidence="2">MST-FP2251</strain>
    </source>
</reference>
<dbReference type="AlphaFoldDB" id="A0AAD4CKK1"/>
<sequence>MTFSAAFHLVRPTIRRFSVGRPQQDTRISRFITNSCLVSAVVLPFVPPALESSREKRRGYPNHNKPHPPLCFHAR</sequence>
<dbReference type="Proteomes" id="UP001194746">
    <property type="component" value="Unassembled WGS sequence"/>
</dbReference>
<evidence type="ECO:0000313" key="3">
    <source>
        <dbReference type="Proteomes" id="UP001194746"/>
    </source>
</evidence>
<keyword evidence="3" id="KW-1185">Reference proteome</keyword>
<evidence type="ECO:0000256" key="1">
    <source>
        <dbReference type="SAM" id="MobiDB-lite"/>
    </source>
</evidence>
<protein>
    <submittedName>
        <fullName evidence="2">Uncharacterized protein</fullName>
    </submittedName>
</protein>
<name>A0AAD4CKK1_ASPNN</name>
<dbReference type="EMBL" id="VCAU01000063">
    <property type="protein sequence ID" value="KAF9887297.1"/>
    <property type="molecule type" value="Genomic_DNA"/>
</dbReference>